<comment type="caution">
    <text evidence="6">Lacks conserved residue(s) required for the propagation of feature annotation.</text>
</comment>
<accession>A0A1G5KNP7</accession>
<dbReference type="Proteomes" id="UP000198636">
    <property type="component" value="Unassembled WGS sequence"/>
</dbReference>
<comment type="similarity">
    <text evidence="2 6">Belongs to the GDT1 family.</text>
</comment>
<name>A0A1G5KNP7_9FIRM</name>
<dbReference type="OrthoDB" id="9801356at2"/>
<protein>
    <recommendedName>
        <fullName evidence="6">GDT1 family protein</fullName>
    </recommendedName>
</protein>
<feature type="transmembrane region" description="Helical" evidence="6">
    <location>
        <begin position="165"/>
        <end position="183"/>
    </location>
</feature>
<dbReference type="GO" id="GO:0016020">
    <property type="term" value="C:membrane"/>
    <property type="evidence" value="ECO:0007669"/>
    <property type="project" value="UniProtKB-SubCell"/>
</dbReference>
<evidence type="ECO:0000313" key="8">
    <source>
        <dbReference type="Proteomes" id="UP000198636"/>
    </source>
</evidence>
<evidence type="ECO:0000256" key="3">
    <source>
        <dbReference type="ARBA" id="ARBA00022692"/>
    </source>
</evidence>
<proteinExistence type="inferred from homology"/>
<dbReference type="PANTHER" id="PTHR12608:SF1">
    <property type="entry name" value="TRANSMEMBRANE PROTEIN 165"/>
    <property type="match status" value="1"/>
</dbReference>
<evidence type="ECO:0000256" key="6">
    <source>
        <dbReference type="RuleBase" id="RU365102"/>
    </source>
</evidence>
<dbReference type="STRING" id="1120976.SAMN03080606_03641"/>
<keyword evidence="5 6" id="KW-0472">Membrane</keyword>
<gene>
    <name evidence="7" type="ORF">SAMN03080606_03641</name>
</gene>
<evidence type="ECO:0000256" key="4">
    <source>
        <dbReference type="ARBA" id="ARBA00022989"/>
    </source>
</evidence>
<keyword evidence="8" id="KW-1185">Reference proteome</keyword>
<dbReference type="Pfam" id="PF01169">
    <property type="entry name" value="GDT1"/>
    <property type="match status" value="2"/>
</dbReference>
<dbReference type="PANTHER" id="PTHR12608">
    <property type="entry name" value="TRANSMEMBRANE PROTEIN HTP-1 RELATED"/>
    <property type="match status" value="1"/>
</dbReference>
<evidence type="ECO:0000256" key="1">
    <source>
        <dbReference type="ARBA" id="ARBA00004141"/>
    </source>
</evidence>
<keyword evidence="3 6" id="KW-0812">Transmembrane</keyword>
<evidence type="ECO:0000313" key="7">
    <source>
        <dbReference type="EMBL" id="SCZ02217.1"/>
    </source>
</evidence>
<dbReference type="AlphaFoldDB" id="A0A1G5KNP7"/>
<evidence type="ECO:0000256" key="2">
    <source>
        <dbReference type="ARBA" id="ARBA00009190"/>
    </source>
</evidence>
<keyword evidence="4 6" id="KW-1133">Transmembrane helix</keyword>
<feature type="transmembrane region" description="Helical" evidence="6">
    <location>
        <begin position="130"/>
        <end position="153"/>
    </location>
</feature>
<comment type="subcellular location">
    <subcellularLocation>
        <location evidence="1 6">Membrane</location>
        <topology evidence="1 6">Multi-pass membrane protein</topology>
    </subcellularLocation>
</comment>
<evidence type="ECO:0000256" key="5">
    <source>
        <dbReference type="ARBA" id="ARBA00023136"/>
    </source>
</evidence>
<reference evidence="7 8" key="1">
    <citation type="submission" date="2016-10" db="EMBL/GenBank/DDBJ databases">
        <authorList>
            <person name="de Groot N.N."/>
        </authorList>
    </citation>
    <scope>NUCLEOTIDE SEQUENCE [LARGE SCALE GENOMIC DNA]</scope>
    <source>
        <strain evidence="7 8">DSM 18978</strain>
    </source>
</reference>
<feature type="transmembrane region" description="Helical" evidence="6">
    <location>
        <begin position="195"/>
        <end position="212"/>
    </location>
</feature>
<dbReference type="RefSeq" id="WP_091546432.1">
    <property type="nucleotide sequence ID" value="NZ_FMUS01000029.1"/>
</dbReference>
<organism evidence="7 8">
    <name type="scientific">Alkaliphilus peptidifermentans DSM 18978</name>
    <dbReference type="NCBI Taxonomy" id="1120976"/>
    <lineage>
        <taxon>Bacteria</taxon>
        <taxon>Bacillati</taxon>
        <taxon>Bacillota</taxon>
        <taxon>Clostridia</taxon>
        <taxon>Peptostreptococcales</taxon>
        <taxon>Natronincolaceae</taxon>
        <taxon>Alkaliphilus</taxon>
    </lineage>
</organism>
<dbReference type="GO" id="GO:0046873">
    <property type="term" value="F:metal ion transmembrane transporter activity"/>
    <property type="evidence" value="ECO:0007669"/>
    <property type="project" value="InterPro"/>
</dbReference>
<dbReference type="InterPro" id="IPR001727">
    <property type="entry name" value="GDT1-like"/>
</dbReference>
<feature type="transmembrane region" description="Helical" evidence="6">
    <location>
        <begin position="37"/>
        <end position="60"/>
    </location>
</feature>
<dbReference type="EMBL" id="FMUS01000029">
    <property type="protein sequence ID" value="SCZ02217.1"/>
    <property type="molecule type" value="Genomic_DNA"/>
</dbReference>
<sequence length="364" mass="40567">MILELINAFGFIFLAEMGDKTQILAMAFASKYSYRKVLLGVFLGSLLNHGLAIVLGTYLTHLIPFETIRFISAMAFTVFGIWSLKLDNEEDDLDKSRSKYGPVMTVATAFFIGELGDKTQLTAITLATRASYPLVVLIGTVMGMIVTSAMGVWVGSKLGKRIPEATVKVISSCVFIVFGLMGLKEFTPHYLMQNNIIAAFLVTLAVIILFMLSKIINSSNLQNTSIKRAADKLYLNTHKIQSSLVGICLCDKGNISCIDNSCTIGRLNELLKEAQEKEEFIIDEEWNIPLCNKKAINYNSLKESLLITIDTCIECPSHSDNCVGNQTRKTLETLYFGKSIDYKGDRQVYINDIKKLDPNFFKTH</sequence>